<protein>
    <recommendedName>
        <fullName evidence="3">Endonuclease/exonuclease/phosphatase domain-containing protein</fullName>
    </recommendedName>
</protein>
<name>A0AA88KZ16_ARTSF</name>
<proteinExistence type="predicted"/>
<dbReference type="AlphaFoldDB" id="A0AA88KZ16"/>
<organism evidence="1 2">
    <name type="scientific">Artemia franciscana</name>
    <name type="common">Brine shrimp</name>
    <name type="synonym">Artemia sanfranciscana</name>
    <dbReference type="NCBI Taxonomy" id="6661"/>
    <lineage>
        <taxon>Eukaryota</taxon>
        <taxon>Metazoa</taxon>
        <taxon>Ecdysozoa</taxon>
        <taxon>Arthropoda</taxon>
        <taxon>Crustacea</taxon>
        <taxon>Branchiopoda</taxon>
        <taxon>Anostraca</taxon>
        <taxon>Artemiidae</taxon>
        <taxon>Artemia</taxon>
    </lineage>
</organism>
<dbReference type="SUPFAM" id="SSF56219">
    <property type="entry name" value="DNase I-like"/>
    <property type="match status" value="1"/>
</dbReference>
<comment type="caution">
    <text evidence="1">The sequence shown here is derived from an EMBL/GenBank/DDBJ whole genome shotgun (WGS) entry which is preliminary data.</text>
</comment>
<feature type="non-terminal residue" evidence="1">
    <location>
        <position position="112"/>
    </location>
</feature>
<accession>A0AA88KZ16</accession>
<evidence type="ECO:0008006" key="3">
    <source>
        <dbReference type="Google" id="ProtNLM"/>
    </source>
</evidence>
<gene>
    <name evidence="1" type="ORF">QYM36_019795</name>
</gene>
<sequence length="112" mass="12861">MDRNSLWIRSCHEGKKDLLVQEINRYKWDIIGLSETHLPVTGFEKIRETALFLSSRNDGIYCQGARFILLKKAEKSFISTTPVFERIIAIQLKGLTANLSLIQAYVPDFSRS</sequence>
<reference evidence="1" key="1">
    <citation type="submission" date="2023-07" db="EMBL/GenBank/DDBJ databases">
        <title>Chromosome-level genome assembly of Artemia franciscana.</title>
        <authorList>
            <person name="Jo E."/>
        </authorList>
    </citation>
    <scope>NUCLEOTIDE SEQUENCE</scope>
    <source>
        <tissue evidence="1">Whole body</tissue>
    </source>
</reference>
<dbReference type="Gene3D" id="3.60.10.10">
    <property type="entry name" value="Endonuclease/exonuclease/phosphatase"/>
    <property type="match status" value="1"/>
</dbReference>
<dbReference type="Proteomes" id="UP001187531">
    <property type="component" value="Unassembled WGS sequence"/>
</dbReference>
<evidence type="ECO:0000313" key="1">
    <source>
        <dbReference type="EMBL" id="KAK2701565.1"/>
    </source>
</evidence>
<dbReference type="InterPro" id="IPR036691">
    <property type="entry name" value="Endo/exonu/phosph_ase_sf"/>
</dbReference>
<dbReference type="EMBL" id="JAVRJZ010003655">
    <property type="protein sequence ID" value="KAK2701565.1"/>
    <property type="molecule type" value="Genomic_DNA"/>
</dbReference>
<evidence type="ECO:0000313" key="2">
    <source>
        <dbReference type="Proteomes" id="UP001187531"/>
    </source>
</evidence>
<keyword evidence="2" id="KW-1185">Reference proteome</keyword>